<sequence length="415" mass="43511">MTAGHREVTRPARSRRSLWIAFAGVHAWLAFVGIVWIPQRAFWDLDLYRYWVAVGLDANTWPVLDGPWVYPVGALVPMLVPAVVSTTSTAGYALGWCVLVTALDAVAVAALARRGRSGAWWWLAFLVLLGPVAVGRIDAILAPIVVVALLTARERPRVAAALLTAGAWIKVAPGVVLLPLVMIVRRPVRDVVVPAALVCAGVVGAVAAAGGLGHVASFLQEQDARGLQVEAVAASPWVLASLVRDDVAIVLNDELITWEIVGPGTIGAARTLDVVLPLAVAALALLLWRARSRPVDVLVWGSLALTTLLIVVNKVGSPQYVGWLAPPIAVALAIRTAWPDDAAGARSRAVLPWAAGTVLVIAALTQLVFPLAYSSLLTGGAAASTVLVVRNLGLVAVLVGACVMLAMPGSTTRTR</sequence>
<dbReference type="GO" id="GO:0016758">
    <property type="term" value="F:hexosyltransferase activity"/>
    <property type="evidence" value="ECO:0007669"/>
    <property type="project" value="InterPro"/>
</dbReference>
<evidence type="ECO:0000256" key="6">
    <source>
        <dbReference type="ARBA" id="ARBA00023136"/>
    </source>
</evidence>
<protein>
    <submittedName>
        <fullName evidence="9">DUF2029 domain-containing protein</fullName>
    </submittedName>
</protein>
<evidence type="ECO:0000256" key="3">
    <source>
        <dbReference type="ARBA" id="ARBA00022679"/>
    </source>
</evidence>
<dbReference type="RefSeq" id="WP_130102020.1">
    <property type="nucleotide sequence ID" value="NZ_SDWW01000013.1"/>
</dbReference>
<feature type="transmembrane region" description="Helical" evidence="8">
    <location>
        <begin position="18"/>
        <end position="37"/>
    </location>
</feature>
<comment type="similarity">
    <text evidence="7">Belongs to the glycosyltransferase 87 family.</text>
</comment>
<reference evidence="9 10" key="1">
    <citation type="submission" date="2019-01" db="EMBL/GenBank/DDBJ databases">
        <title>Novel species of Cellulomonas.</title>
        <authorList>
            <person name="Liu Q."/>
            <person name="Xin Y.-H."/>
        </authorList>
    </citation>
    <scope>NUCLEOTIDE SEQUENCE [LARGE SCALE GENOMIC DNA]</scope>
    <source>
        <strain evidence="9 10">HLT2-17</strain>
    </source>
</reference>
<evidence type="ECO:0000313" key="10">
    <source>
        <dbReference type="Proteomes" id="UP000293764"/>
    </source>
</evidence>
<evidence type="ECO:0000256" key="2">
    <source>
        <dbReference type="ARBA" id="ARBA00022475"/>
    </source>
</evidence>
<keyword evidence="2" id="KW-1003">Cell membrane</keyword>
<evidence type="ECO:0000256" key="5">
    <source>
        <dbReference type="ARBA" id="ARBA00022989"/>
    </source>
</evidence>
<feature type="transmembrane region" description="Helical" evidence="8">
    <location>
        <begin position="320"/>
        <end position="338"/>
    </location>
</feature>
<feature type="transmembrane region" description="Helical" evidence="8">
    <location>
        <begin position="381"/>
        <end position="407"/>
    </location>
</feature>
<feature type="transmembrane region" description="Helical" evidence="8">
    <location>
        <begin position="295"/>
        <end position="314"/>
    </location>
</feature>
<feature type="transmembrane region" description="Helical" evidence="8">
    <location>
        <begin position="119"/>
        <end position="152"/>
    </location>
</feature>
<evidence type="ECO:0000256" key="7">
    <source>
        <dbReference type="ARBA" id="ARBA00024033"/>
    </source>
</evidence>
<gene>
    <name evidence="9" type="ORF">EUA98_07315</name>
</gene>
<feature type="transmembrane region" description="Helical" evidence="8">
    <location>
        <begin position="191"/>
        <end position="212"/>
    </location>
</feature>
<keyword evidence="3" id="KW-0808">Transferase</keyword>
<dbReference type="AlphaFoldDB" id="A0A4Q5N372"/>
<dbReference type="GO" id="GO:0005886">
    <property type="term" value="C:plasma membrane"/>
    <property type="evidence" value="ECO:0007669"/>
    <property type="project" value="UniProtKB-SubCell"/>
</dbReference>
<organism evidence="9 10">
    <name type="scientific">Pengzhenrongella frigida</name>
    <dbReference type="NCBI Taxonomy" id="1259133"/>
    <lineage>
        <taxon>Bacteria</taxon>
        <taxon>Bacillati</taxon>
        <taxon>Actinomycetota</taxon>
        <taxon>Actinomycetes</taxon>
        <taxon>Micrococcales</taxon>
        <taxon>Pengzhenrongella</taxon>
    </lineage>
</organism>
<dbReference type="InterPro" id="IPR018584">
    <property type="entry name" value="GT87"/>
</dbReference>
<comment type="subcellular location">
    <subcellularLocation>
        <location evidence="1">Cell membrane</location>
        <topology evidence="1">Multi-pass membrane protein</topology>
    </subcellularLocation>
</comment>
<comment type="caution">
    <text evidence="9">The sequence shown here is derived from an EMBL/GenBank/DDBJ whole genome shotgun (WGS) entry which is preliminary data.</text>
</comment>
<evidence type="ECO:0000256" key="1">
    <source>
        <dbReference type="ARBA" id="ARBA00004651"/>
    </source>
</evidence>
<evidence type="ECO:0000256" key="8">
    <source>
        <dbReference type="SAM" id="Phobius"/>
    </source>
</evidence>
<accession>A0A4Q5N372</accession>
<dbReference type="Proteomes" id="UP000293764">
    <property type="component" value="Unassembled WGS sequence"/>
</dbReference>
<feature type="transmembrane region" description="Helical" evidence="8">
    <location>
        <begin position="268"/>
        <end position="288"/>
    </location>
</feature>
<dbReference type="EMBL" id="SDWW01000013">
    <property type="protein sequence ID" value="RYV51703.1"/>
    <property type="molecule type" value="Genomic_DNA"/>
</dbReference>
<evidence type="ECO:0000313" key="9">
    <source>
        <dbReference type="EMBL" id="RYV51703.1"/>
    </source>
</evidence>
<keyword evidence="5 8" id="KW-1133">Transmembrane helix</keyword>
<proteinExistence type="inferred from homology"/>
<dbReference type="OrthoDB" id="581198at2"/>
<dbReference type="Pfam" id="PF09594">
    <property type="entry name" value="GT87"/>
    <property type="match status" value="1"/>
</dbReference>
<keyword evidence="4 8" id="KW-0812">Transmembrane</keyword>
<keyword evidence="6 8" id="KW-0472">Membrane</keyword>
<evidence type="ECO:0000256" key="4">
    <source>
        <dbReference type="ARBA" id="ARBA00022692"/>
    </source>
</evidence>
<feature type="transmembrane region" description="Helical" evidence="8">
    <location>
        <begin position="93"/>
        <end position="112"/>
    </location>
</feature>
<name>A0A4Q5N372_9MICO</name>
<keyword evidence="10" id="KW-1185">Reference proteome</keyword>
<feature type="transmembrane region" description="Helical" evidence="8">
    <location>
        <begin position="350"/>
        <end position="369"/>
    </location>
</feature>
<feature type="transmembrane region" description="Helical" evidence="8">
    <location>
        <begin position="158"/>
        <end position="184"/>
    </location>
</feature>